<name>A0A1X7VFE6_AMPQE</name>
<proteinExistence type="predicted"/>
<dbReference type="AlphaFoldDB" id="A0A1X7VFE6"/>
<keyword evidence="1" id="KW-0812">Transmembrane</keyword>
<keyword evidence="1" id="KW-1133">Transmembrane helix</keyword>
<reference evidence="2" key="1">
    <citation type="submission" date="2017-05" db="UniProtKB">
        <authorList>
            <consortium name="EnsemblMetazoa"/>
        </authorList>
    </citation>
    <scope>IDENTIFICATION</scope>
</reference>
<feature type="transmembrane region" description="Helical" evidence="1">
    <location>
        <begin position="59"/>
        <end position="81"/>
    </location>
</feature>
<evidence type="ECO:0000313" key="2">
    <source>
        <dbReference type="EnsemblMetazoa" id="Aqu2.1.39035_001"/>
    </source>
</evidence>
<sequence>MFFGFKVDKKEIVLTQMEAFCHWKSVIVGCRIVRTTLLVCFTICITTTQRTMGRLLQPLPVRLLLHLVALMKLLSLLTLLIPSRTAGLLPIFSPLKMNC</sequence>
<dbReference type="EnsemblMetazoa" id="Aqu2.1.39035_001">
    <property type="protein sequence ID" value="Aqu2.1.39035_001"/>
    <property type="gene ID" value="Aqu2.1.39035"/>
</dbReference>
<evidence type="ECO:0000256" key="1">
    <source>
        <dbReference type="SAM" id="Phobius"/>
    </source>
</evidence>
<organism evidence="2">
    <name type="scientific">Amphimedon queenslandica</name>
    <name type="common">Sponge</name>
    <dbReference type="NCBI Taxonomy" id="400682"/>
    <lineage>
        <taxon>Eukaryota</taxon>
        <taxon>Metazoa</taxon>
        <taxon>Porifera</taxon>
        <taxon>Demospongiae</taxon>
        <taxon>Heteroscleromorpha</taxon>
        <taxon>Haplosclerida</taxon>
        <taxon>Niphatidae</taxon>
        <taxon>Amphimedon</taxon>
    </lineage>
</organism>
<accession>A0A1X7VFE6</accession>
<protein>
    <submittedName>
        <fullName evidence="2">Uncharacterized protein</fullName>
    </submittedName>
</protein>
<dbReference type="InParanoid" id="A0A1X7VFE6"/>
<keyword evidence="1" id="KW-0472">Membrane</keyword>